<comment type="similarity">
    <text evidence="1">Belongs to the RutC family.</text>
</comment>
<name>A0A089HN20_PAEDU</name>
<dbReference type="FunFam" id="3.30.1330.40:FF:000011">
    <property type="entry name" value="Translation initiation inhibitor"/>
    <property type="match status" value="1"/>
</dbReference>
<dbReference type="RefSeq" id="WP_042206324.1">
    <property type="nucleotide sequence ID" value="NZ_CP009288.1"/>
</dbReference>
<dbReference type="SUPFAM" id="SSF55298">
    <property type="entry name" value="YjgF-like"/>
    <property type="match status" value="1"/>
</dbReference>
<keyword evidence="3" id="KW-1185">Reference proteome</keyword>
<gene>
    <name evidence="2" type="ORF">PDUR_11590</name>
</gene>
<protein>
    <submittedName>
        <fullName evidence="2">Endoribonuclease L-PSP</fullName>
    </submittedName>
</protein>
<dbReference type="STRING" id="44251.PDUR_11590"/>
<dbReference type="CDD" id="cd00448">
    <property type="entry name" value="YjgF_YER057c_UK114_family"/>
    <property type="match status" value="1"/>
</dbReference>
<dbReference type="KEGG" id="pdu:PDUR_11590"/>
<accession>A0A089HN20</accession>
<dbReference type="PANTHER" id="PTHR11803">
    <property type="entry name" value="2-IMINOBUTANOATE/2-IMINOPROPANOATE DEAMINASE RIDA"/>
    <property type="match status" value="1"/>
</dbReference>
<dbReference type="EMBL" id="CP009288">
    <property type="protein sequence ID" value="AIQ12472.1"/>
    <property type="molecule type" value="Genomic_DNA"/>
</dbReference>
<dbReference type="InterPro" id="IPR035959">
    <property type="entry name" value="RutC-like_sf"/>
</dbReference>
<dbReference type="GO" id="GO:0005829">
    <property type="term" value="C:cytosol"/>
    <property type="evidence" value="ECO:0007669"/>
    <property type="project" value="TreeGrafter"/>
</dbReference>
<dbReference type="OrthoDB" id="9803101at2"/>
<dbReference type="PANTHER" id="PTHR11803:SF58">
    <property type="entry name" value="PROTEIN HMF1-RELATED"/>
    <property type="match status" value="1"/>
</dbReference>
<sequence length="138" mass="15476">METNKLIRFTNPETLPPTFGYSHVVEVRNARTIYISGQVALDKSGQLVGAGDMSAQTRQVFENIRIALEAVGLFFEDVVKLTFFMTDISQMKFVREIRDQYINTQNPPASSAVEVRKLIQEDLLIEIEAVAVAALDPQ</sequence>
<proteinExistence type="inferred from homology"/>
<evidence type="ECO:0000313" key="2">
    <source>
        <dbReference type="EMBL" id="AIQ12472.1"/>
    </source>
</evidence>
<evidence type="ECO:0000256" key="1">
    <source>
        <dbReference type="ARBA" id="ARBA00010552"/>
    </source>
</evidence>
<evidence type="ECO:0000313" key="3">
    <source>
        <dbReference type="Proteomes" id="UP000029409"/>
    </source>
</evidence>
<dbReference type="GO" id="GO:0019239">
    <property type="term" value="F:deaminase activity"/>
    <property type="evidence" value="ECO:0007669"/>
    <property type="project" value="TreeGrafter"/>
</dbReference>
<dbReference type="Pfam" id="PF01042">
    <property type="entry name" value="Ribonuc_L-PSP"/>
    <property type="match status" value="1"/>
</dbReference>
<organism evidence="2 3">
    <name type="scientific">Paenibacillus durus</name>
    <name type="common">Paenibacillus azotofixans</name>
    <dbReference type="NCBI Taxonomy" id="44251"/>
    <lineage>
        <taxon>Bacteria</taxon>
        <taxon>Bacillati</taxon>
        <taxon>Bacillota</taxon>
        <taxon>Bacilli</taxon>
        <taxon>Bacillales</taxon>
        <taxon>Paenibacillaceae</taxon>
        <taxon>Paenibacillus</taxon>
    </lineage>
</organism>
<reference evidence="2 3" key="1">
    <citation type="submission" date="2014-08" db="EMBL/GenBank/DDBJ databases">
        <title>Comparative genomics of the Paenibacillus odorifer group.</title>
        <authorList>
            <person name="den Bakker H.C."/>
            <person name="Tsai Y.-C."/>
            <person name="Martin N."/>
            <person name="Korlach J."/>
            <person name="Wiedmann M."/>
        </authorList>
    </citation>
    <scope>NUCLEOTIDE SEQUENCE [LARGE SCALE GENOMIC DNA]</scope>
    <source>
        <strain evidence="2 3">DSM 1735</strain>
    </source>
</reference>
<dbReference type="Gene3D" id="3.30.1330.40">
    <property type="entry name" value="RutC-like"/>
    <property type="match status" value="1"/>
</dbReference>
<dbReference type="Proteomes" id="UP000029409">
    <property type="component" value="Chromosome"/>
</dbReference>
<dbReference type="eggNOG" id="COG0251">
    <property type="taxonomic scope" value="Bacteria"/>
</dbReference>
<dbReference type="AlphaFoldDB" id="A0A089HN20"/>
<dbReference type="InterPro" id="IPR006175">
    <property type="entry name" value="YjgF/YER057c/UK114"/>
</dbReference>